<organism evidence="1">
    <name type="scientific">uncultured Caudovirales phage</name>
    <dbReference type="NCBI Taxonomy" id="2100421"/>
    <lineage>
        <taxon>Viruses</taxon>
        <taxon>Duplodnaviria</taxon>
        <taxon>Heunggongvirae</taxon>
        <taxon>Uroviricota</taxon>
        <taxon>Caudoviricetes</taxon>
        <taxon>Peduoviridae</taxon>
        <taxon>Maltschvirus</taxon>
        <taxon>Maltschvirus maltsch</taxon>
    </lineage>
</organism>
<gene>
    <name evidence="1" type="ORF">UFOVP275_64</name>
</gene>
<accession>A0A6J5LTP7</accession>
<dbReference type="EMBL" id="LR796290">
    <property type="protein sequence ID" value="CAB4135069.1"/>
    <property type="molecule type" value="Genomic_DNA"/>
</dbReference>
<reference evidence="1" key="1">
    <citation type="submission" date="2020-04" db="EMBL/GenBank/DDBJ databases">
        <authorList>
            <person name="Chiriac C."/>
            <person name="Salcher M."/>
            <person name="Ghai R."/>
            <person name="Kavagutti S V."/>
        </authorList>
    </citation>
    <scope>NUCLEOTIDE SEQUENCE</scope>
</reference>
<name>A0A6J5LTP7_9CAUD</name>
<evidence type="ECO:0000313" key="1">
    <source>
        <dbReference type="EMBL" id="CAB4135069.1"/>
    </source>
</evidence>
<proteinExistence type="predicted"/>
<sequence length="57" mass="6639">MTKRKAAIGLLRHGALKLDQFHEITGWQYWECRELLTSLLDEGVLVRPQRGVYQLAE</sequence>
<protein>
    <submittedName>
        <fullName evidence="1">Uncharacterized protein</fullName>
    </submittedName>
</protein>